<comment type="similarity">
    <text evidence="1">Belongs to the 'phage' integrase family.</text>
</comment>
<dbReference type="Proteomes" id="UP000198734">
    <property type="component" value="Unassembled WGS sequence"/>
</dbReference>
<keyword evidence="4" id="KW-0233">DNA recombination</keyword>
<evidence type="ECO:0000313" key="7">
    <source>
        <dbReference type="Proteomes" id="UP000198734"/>
    </source>
</evidence>
<dbReference type="CDD" id="cd01189">
    <property type="entry name" value="INT_ICEBs1_C_like"/>
    <property type="match status" value="1"/>
</dbReference>
<reference evidence="7" key="1">
    <citation type="submission" date="2016-10" db="EMBL/GenBank/DDBJ databases">
        <authorList>
            <person name="Varghese N."/>
            <person name="Submissions S."/>
        </authorList>
    </citation>
    <scope>NUCLEOTIDE SEQUENCE [LARGE SCALE GENOMIC DNA]</scope>
    <source>
        <strain evidence="7">DSM 11706</strain>
    </source>
</reference>
<dbReference type="RefSeq" id="WP_093537687.1">
    <property type="nucleotide sequence ID" value="NZ_FOXU01000006.1"/>
</dbReference>
<dbReference type="OrthoDB" id="9803188at2"/>
<dbReference type="GO" id="GO:0006310">
    <property type="term" value="P:DNA recombination"/>
    <property type="evidence" value="ECO:0007669"/>
    <property type="project" value="UniProtKB-KW"/>
</dbReference>
<gene>
    <name evidence="6" type="ORF">SAMN05421670_3001</name>
</gene>
<dbReference type="GO" id="GO:0003677">
    <property type="term" value="F:DNA binding"/>
    <property type="evidence" value="ECO:0007669"/>
    <property type="project" value="UniProtKB-KW"/>
</dbReference>
<dbReference type="InterPro" id="IPR050808">
    <property type="entry name" value="Phage_Integrase"/>
</dbReference>
<dbReference type="Pfam" id="PF00589">
    <property type="entry name" value="Phage_integrase"/>
    <property type="match status" value="1"/>
</dbReference>
<dbReference type="InterPro" id="IPR010998">
    <property type="entry name" value="Integrase_recombinase_N"/>
</dbReference>
<dbReference type="InterPro" id="IPR011010">
    <property type="entry name" value="DNA_brk_join_enz"/>
</dbReference>
<dbReference type="EMBL" id="FOXU01000006">
    <property type="protein sequence ID" value="SFQ61804.1"/>
    <property type="molecule type" value="Genomic_DNA"/>
</dbReference>
<name>A0A1I5ZZ89_9BACI</name>
<protein>
    <submittedName>
        <fullName evidence="6">Site-specific recombinase XerD</fullName>
    </submittedName>
</protein>
<keyword evidence="3" id="KW-0238">DNA-binding</keyword>
<keyword evidence="7" id="KW-1185">Reference proteome</keyword>
<dbReference type="Gene3D" id="1.10.443.10">
    <property type="entry name" value="Intergrase catalytic core"/>
    <property type="match status" value="1"/>
</dbReference>
<evidence type="ECO:0000259" key="5">
    <source>
        <dbReference type="PROSITE" id="PS51898"/>
    </source>
</evidence>
<feature type="domain" description="Tyr recombinase" evidence="5">
    <location>
        <begin position="182"/>
        <end position="383"/>
    </location>
</feature>
<dbReference type="InterPro" id="IPR002104">
    <property type="entry name" value="Integrase_catalytic"/>
</dbReference>
<evidence type="ECO:0000256" key="3">
    <source>
        <dbReference type="ARBA" id="ARBA00023125"/>
    </source>
</evidence>
<sequence length="392" mass="45775">MAKKKVTPIKSYTLKSNGELRYEFPAYLGIDQLTGKQKRTTKRGFKTRKQAELALARIKLAVANGSYHQKRAETYLEIYELWVKQYEKRVEESTYVKTISIFKNHILPAMGTYKIDKIHVDICQKHVDEWASKLKKFRIVKSYAAKVLDFAIKRGYIQTNPFTHVDLPTNISKKYIEVVEDKVRNFYTREQLKEFLACLRLENNFKVFALFLLLAFTGMRRGEALALTWNDLDFTTNEIRINKALSIGKNNKLYIKPPKTGLSRTIEMDDNTMAVLKEWKKKQQQDYLKLGINTDKPKQLVFSNEKNEFIQPTKLRKWLIYIQKKYKLATITTHGLRHTHCSLLLEASANVTEVQDRLGHTDVNTTMNIYAHATKKAKKEAILKFSNYINME</sequence>
<dbReference type="PROSITE" id="PS51898">
    <property type="entry name" value="TYR_RECOMBINASE"/>
    <property type="match status" value="1"/>
</dbReference>
<proteinExistence type="inferred from homology"/>
<dbReference type="AlphaFoldDB" id="A0A1I5ZZ89"/>
<dbReference type="Gene3D" id="1.10.150.130">
    <property type="match status" value="1"/>
</dbReference>
<accession>A0A1I5ZZ89</accession>
<evidence type="ECO:0000256" key="2">
    <source>
        <dbReference type="ARBA" id="ARBA00022908"/>
    </source>
</evidence>
<dbReference type="STRING" id="126156.SAMN05421670_3001"/>
<dbReference type="Pfam" id="PF14657">
    <property type="entry name" value="Arm-DNA-bind_4"/>
    <property type="match status" value="1"/>
</dbReference>
<keyword evidence="2" id="KW-0229">DNA integration</keyword>
<dbReference type="PANTHER" id="PTHR30629">
    <property type="entry name" value="PROPHAGE INTEGRASE"/>
    <property type="match status" value="1"/>
</dbReference>
<organism evidence="6 7">
    <name type="scientific">Psychrobacillus psychrotolerans</name>
    <dbReference type="NCBI Taxonomy" id="126156"/>
    <lineage>
        <taxon>Bacteria</taxon>
        <taxon>Bacillati</taxon>
        <taxon>Bacillota</taxon>
        <taxon>Bacilli</taxon>
        <taxon>Bacillales</taxon>
        <taxon>Bacillaceae</taxon>
        <taxon>Psychrobacillus</taxon>
    </lineage>
</organism>
<dbReference type="InterPro" id="IPR004107">
    <property type="entry name" value="Integrase_SAM-like_N"/>
</dbReference>
<dbReference type="Pfam" id="PF14659">
    <property type="entry name" value="Phage_int_SAM_3"/>
    <property type="match status" value="1"/>
</dbReference>
<dbReference type="GO" id="GO:0015074">
    <property type="term" value="P:DNA integration"/>
    <property type="evidence" value="ECO:0007669"/>
    <property type="project" value="UniProtKB-KW"/>
</dbReference>
<evidence type="ECO:0000313" key="6">
    <source>
        <dbReference type="EMBL" id="SFQ61804.1"/>
    </source>
</evidence>
<evidence type="ECO:0000256" key="1">
    <source>
        <dbReference type="ARBA" id="ARBA00008857"/>
    </source>
</evidence>
<evidence type="ECO:0000256" key="4">
    <source>
        <dbReference type="ARBA" id="ARBA00023172"/>
    </source>
</evidence>
<dbReference type="InterPro" id="IPR028259">
    <property type="entry name" value="AP2-like_int_N"/>
</dbReference>
<dbReference type="InterPro" id="IPR013762">
    <property type="entry name" value="Integrase-like_cat_sf"/>
</dbReference>
<dbReference type="PANTHER" id="PTHR30629:SF2">
    <property type="entry name" value="PROPHAGE INTEGRASE INTS-RELATED"/>
    <property type="match status" value="1"/>
</dbReference>
<dbReference type="SUPFAM" id="SSF56349">
    <property type="entry name" value="DNA breaking-rejoining enzymes"/>
    <property type="match status" value="1"/>
</dbReference>